<gene>
    <name evidence="1" type="ORF">G4B88_003556</name>
</gene>
<dbReference type="Pfam" id="PF10238">
    <property type="entry name" value="Eapp_C"/>
    <property type="match status" value="2"/>
</dbReference>
<sequence>ILEKIRVREIWNWKVIKETQRWTPPSNSQKVCSDDDEIDYSVKPELYDPELDDKDELWVQKKRKGRHSDAVLSCPACFTTSLSSVKEWLTKTGQEAIVTVIERSIEIALMIKEVNGEIMTYELFLIACKFYHLICITIQLNLISSRHEKYLTQYRAIFVVNCKVGSKCLLRDSISQLKSGKRRRETDESEVDQTVGETFKQVHCMVCSTEVGVMDEEEVYHFFNVLPSES</sequence>
<dbReference type="PANTHER" id="PTHR15967:SF0">
    <property type="entry name" value="E2F-ASSOCIATED PHOSPHOPROTEIN"/>
    <property type="match status" value="1"/>
</dbReference>
<feature type="non-terminal residue" evidence="1">
    <location>
        <position position="1"/>
    </location>
</feature>
<evidence type="ECO:0000313" key="2">
    <source>
        <dbReference type="Proteomes" id="UP000583929"/>
    </source>
</evidence>
<evidence type="ECO:0008006" key="3">
    <source>
        <dbReference type="Google" id="ProtNLM"/>
    </source>
</evidence>
<dbReference type="InterPro" id="IPR019370">
    <property type="entry name" value="E2F-assoc_phosphoprotein"/>
</dbReference>
<proteinExistence type="predicted"/>
<dbReference type="AlphaFoldDB" id="A0A7J6EP48"/>
<dbReference type="Proteomes" id="UP000583929">
    <property type="component" value="Unassembled WGS sequence"/>
</dbReference>
<evidence type="ECO:0000313" key="1">
    <source>
        <dbReference type="EMBL" id="KAF4360222.1"/>
    </source>
</evidence>
<accession>A0A7J6EP48</accession>
<dbReference type="EMBL" id="JAATIQ010000354">
    <property type="protein sequence ID" value="KAF4360222.1"/>
    <property type="molecule type" value="Genomic_DNA"/>
</dbReference>
<keyword evidence="2" id="KW-1185">Reference proteome</keyword>
<dbReference type="GO" id="GO:0005634">
    <property type="term" value="C:nucleus"/>
    <property type="evidence" value="ECO:0007669"/>
    <property type="project" value="TreeGrafter"/>
</dbReference>
<comment type="caution">
    <text evidence="1">The sequence shown here is derived from an EMBL/GenBank/DDBJ whole genome shotgun (WGS) entry which is preliminary data.</text>
</comment>
<reference evidence="1 2" key="1">
    <citation type="journal article" date="2020" name="bioRxiv">
        <title>Sequence and annotation of 42 cannabis genomes reveals extensive copy number variation in cannabinoid synthesis and pathogen resistance genes.</title>
        <authorList>
            <person name="Mckernan K.J."/>
            <person name="Helbert Y."/>
            <person name="Kane L.T."/>
            <person name="Ebling H."/>
            <person name="Zhang L."/>
            <person name="Liu B."/>
            <person name="Eaton Z."/>
            <person name="Mclaughlin S."/>
            <person name="Kingan S."/>
            <person name="Baybayan P."/>
            <person name="Concepcion G."/>
            <person name="Jordan M."/>
            <person name="Riva A."/>
            <person name="Barbazuk W."/>
            <person name="Harkins T."/>
        </authorList>
    </citation>
    <scope>NUCLEOTIDE SEQUENCE [LARGE SCALE GENOMIC DNA]</scope>
    <source>
        <strain evidence="2">cv. Jamaican Lion 4</strain>
        <tissue evidence="1">Leaf</tissue>
    </source>
</reference>
<name>A0A7J6EP48_CANSA</name>
<dbReference type="PANTHER" id="PTHR15967">
    <property type="entry name" value="E2F-ASSOCIATED PHOSPHOPROTEIN"/>
    <property type="match status" value="1"/>
</dbReference>
<organism evidence="1 2">
    <name type="scientific">Cannabis sativa</name>
    <name type="common">Hemp</name>
    <name type="synonym">Marijuana</name>
    <dbReference type="NCBI Taxonomy" id="3483"/>
    <lineage>
        <taxon>Eukaryota</taxon>
        <taxon>Viridiplantae</taxon>
        <taxon>Streptophyta</taxon>
        <taxon>Embryophyta</taxon>
        <taxon>Tracheophyta</taxon>
        <taxon>Spermatophyta</taxon>
        <taxon>Magnoliopsida</taxon>
        <taxon>eudicotyledons</taxon>
        <taxon>Gunneridae</taxon>
        <taxon>Pentapetalae</taxon>
        <taxon>rosids</taxon>
        <taxon>fabids</taxon>
        <taxon>Rosales</taxon>
        <taxon>Cannabaceae</taxon>
        <taxon>Cannabis</taxon>
    </lineage>
</organism>
<protein>
    <recommendedName>
        <fullName evidence="3">E2F-associated phosphoprotein</fullName>
    </recommendedName>
</protein>